<comment type="subcellular location">
    <subcellularLocation>
        <location evidence="1">Mitochondrion inner membrane</location>
        <topology evidence="1">Single-pass membrane protein</topology>
    </subcellularLocation>
</comment>
<dbReference type="VEuPathDB" id="TriTrypDB:LtaPh_3535700"/>
<reference evidence="4" key="1">
    <citation type="submission" date="2019-11" db="EMBL/GenBank/DDBJ databases">
        <title>Leishmania tarentolae CDS.</title>
        <authorList>
            <person name="Goto Y."/>
            <person name="Yamagishi J."/>
        </authorList>
    </citation>
    <scope>NUCLEOTIDE SEQUENCE [LARGE SCALE GENOMIC DNA]</scope>
    <source>
        <strain evidence="4">Parrot Tar II</strain>
    </source>
</reference>
<dbReference type="PANTHER" id="PTHR12210">
    <property type="entry name" value="DULLARD PROTEIN PHOSPHATASE"/>
    <property type="match status" value="1"/>
</dbReference>
<evidence type="ECO:0000313" key="5">
    <source>
        <dbReference type="Proteomes" id="UP000419144"/>
    </source>
</evidence>
<dbReference type="InterPro" id="IPR004274">
    <property type="entry name" value="FCP1_dom"/>
</dbReference>
<dbReference type="EMBL" id="BLBS01000056">
    <property type="protein sequence ID" value="GET92872.1"/>
    <property type="molecule type" value="Genomic_DNA"/>
</dbReference>
<dbReference type="SMART" id="SM00577">
    <property type="entry name" value="CPDc"/>
    <property type="match status" value="1"/>
</dbReference>
<protein>
    <recommendedName>
        <fullName evidence="1">Mitochondrial import inner membrane translocase subunit TIM50</fullName>
    </recommendedName>
</protein>
<comment type="similarity">
    <text evidence="1">Belongs to the TIM50 family.</text>
</comment>
<dbReference type="Proteomes" id="UP000419144">
    <property type="component" value="Unassembled WGS sequence"/>
</dbReference>
<comment type="function">
    <text evidence="1">Essential component of the TIM23 complex, a complex that mediates the translocation of transit peptide-containing proteins across the mitochondrial inner membrane.</text>
</comment>
<dbReference type="Pfam" id="PF03031">
    <property type="entry name" value="NIF"/>
    <property type="match status" value="2"/>
</dbReference>
<dbReference type="GO" id="GO:0015031">
    <property type="term" value="P:protein transport"/>
    <property type="evidence" value="ECO:0007669"/>
    <property type="project" value="UniProtKB-KW"/>
</dbReference>
<sequence length="540" mass="59470">MPTCTSIAATGQCQPCASAVVPTASLRPQLSRSKILGVTGNAYNSVHLRPLREVPTLPFCDAHQRARNRHHPTDDATLPHHRKKVLSARVLSENHSSLNSMAHGELHRKSGGKAPYSSPGTRCNSAPVKEAATATTGALPRLSPMKVEAVETIVNVSTGVTSAATAHEIPFTSSCALRNSQRLSNAQLLDRRQSSDSDFPIVSSPRIPSLYATEEELPVYIDPEGVQCCPLLDSQCEKGVLQDSQINLSPFFNWKFVPYLPPQAKDKIRPTVVLDMDETLLHTSVVPMPDTDAEIDALCPSDDTQGAGVSTTTARYKLFVKYRPHLERFLLFCLDHFEVVIFTASKALYAQAVLRQLQKDFPSITIRLDGSSSSSRASASQLSGDETRVIELLHRDHCTPTNVGYTKDLHLLGRDLRRTILVDNNKVCGVFQPYNSVHVKDFARRRCTEHVPEQQRMRATQLRQLKEAVPASAMAGGADVDASLSQSNLECTTSTYDWVDRDDTVLLRLCATGGLLHRLSHCENVPSFMQRTVCFNRAAH</sequence>
<keyword evidence="1" id="KW-0653">Protein transport</keyword>
<keyword evidence="1" id="KW-0811">Translocation</keyword>
<dbReference type="InterPro" id="IPR023214">
    <property type="entry name" value="HAD_sf"/>
</dbReference>
<keyword evidence="1" id="KW-0813">Transport</keyword>
<keyword evidence="5" id="KW-1185">Reference proteome</keyword>
<evidence type="ECO:0000313" key="4">
    <source>
        <dbReference type="EMBL" id="GET92872.1"/>
    </source>
</evidence>
<dbReference type="SUPFAM" id="SSF56784">
    <property type="entry name" value="HAD-like"/>
    <property type="match status" value="1"/>
</dbReference>
<keyword evidence="1" id="KW-0809">Transit peptide</keyword>
<evidence type="ECO:0000256" key="1">
    <source>
        <dbReference type="RuleBase" id="RU365079"/>
    </source>
</evidence>
<dbReference type="InterPro" id="IPR036412">
    <property type="entry name" value="HAD-like_sf"/>
</dbReference>
<proteinExistence type="inferred from homology"/>
<organism evidence="4 5">
    <name type="scientific">Leishmania tarentolae</name>
    <name type="common">Sauroleishmania tarentolae</name>
    <dbReference type="NCBI Taxonomy" id="5689"/>
    <lineage>
        <taxon>Eukaryota</taxon>
        <taxon>Discoba</taxon>
        <taxon>Euglenozoa</taxon>
        <taxon>Kinetoplastea</taxon>
        <taxon>Metakinetoplastina</taxon>
        <taxon>Trypanosomatida</taxon>
        <taxon>Trypanosomatidae</taxon>
        <taxon>Leishmaniinae</taxon>
        <taxon>Leishmania</taxon>
        <taxon>lizard Leishmania</taxon>
    </lineage>
</organism>
<dbReference type="PROSITE" id="PS50969">
    <property type="entry name" value="FCP1"/>
    <property type="match status" value="1"/>
</dbReference>
<comment type="subunit">
    <text evidence="1">Component of the TIM23 complex.</text>
</comment>
<feature type="domain" description="FCP1 homology" evidence="3">
    <location>
        <begin position="265"/>
        <end position="469"/>
    </location>
</feature>
<comment type="caution">
    <text evidence="4">The sequence shown here is derived from an EMBL/GenBank/DDBJ whole genome shotgun (WGS) entry which is preliminary data.</text>
</comment>
<dbReference type="InterPro" id="IPR050365">
    <property type="entry name" value="TIM50"/>
</dbReference>
<gene>
    <name evidence="4" type="ORF">LtaPh_3535700</name>
</gene>
<keyword evidence="1" id="KW-0496">Mitochondrion</keyword>
<evidence type="ECO:0000259" key="3">
    <source>
        <dbReference type="PROSITE" id="PS50969"/>
    </source>
</evidence>
<dbReference type="Gene3D" id="3.40.50.1000">
    <property type="entry name" value="HAD superfamily/HAD-like"/>
    <property type="match status" value="1"/>
</dbReference>
<dbReference type="OrthoDB" id="277011at2759"/>
<dbReference type="CDD" id="cd07521">
    <property type="entry name" value="HAD_FCP1-like"/>
    <property type="match status" value="1"/>
</dbReference>
<feature type="region of interest" description="Disordered" evidence="2">
    <location>
        <begin position="102"/>
        <end position="125"/>
    </location>
</feature>
<evidence type="ECO:0000256" key="2">
    <source>
        <dbReference type="SAM" id="MobiDB-lite"/>
    </source>
</evidence>
<name>A0A640KTM9_LEITA</name>
<dbReference type="AlphaFoldDB" id="A0A640KTM9"/>
<dbReference type="GO" id="GO:0005744">
    <property type="term" value="C:TIM23 mitochondrial import inner membrane translocase complex"/>
    <property type="evidence" value="ECO:0007669"/>
    <property type="project" value="UniProtKB-UniRule"/>
</dbReference>
<accession>A0A640KTM9</accession>